<comment type="similarity">
    <text evidence="1">Belongs to the FAM76 family.</text>
</comment>
<dbReference type="EMBL" id="CANHGI010000001">
    <property type="protein sequence ID" value="CAI5439429.1"/>
    <property type="molecule type" value="Genomic_DNA"/>
</dbReference>
<sequence length="254" mass="28652">MSGPVVKNCLNCRIALGENTNGAIQCPKCQKNEAKYGKATVCQFCKLNAAFHEKKCVWCAHSERKFGDPIHCANCKLKCAFPKNSKARKAENQSLCRLCIMQARQTKQTHLSGIPVPLDSKEKKENQNGGSSHNHSSSSNKNKRKHEKEESTPAKYGRPGTTTTTSLSAMAAEVLPDFESQNKIQKLNDEIGRLNAVIQTKETQLLEKDKIISNLKADNYNQEKKHRERVQQLQKEKEESIRMIEQIRNKASKK</sequence>
<evidence type="ECO:0000313" key="6">
    <source>
        <dbReference type="Proteomes" id="UP001152747"/>
    </source>
</evidence>
<keyword evidence="6" id="KW-1185">Reference proteome</keyword>
<keyword evidence="2 3" id="KW-0175">Coiled coil</keyword>
<comment type="caution">
    <text evidence="5">The sequence shown here is derived from an EMBL/GenBank/DDBJ whole genome shotgun (WGS) entry which is preliminary data.</text>
</comment>
<proteinExistence type="inferred from homology"/>
<dbReference type="AlphaFoldDB" id="A0A9P1I8A6"/>
<dbReference type="OrthoDB" id="3689at2759"/>
<protein>
    <recommendedName>
        <fullName evidence="7">Protein FAM76A</fullName>
    </recommendedName>
</protein>
<dbReference type="PANTHER" id="PTHR46176:SF1">
    <property type="entry name" value="LD21662P"/>
    <property type="match status" value="1"/>
</dbReference>
<evidence type="ECO:0000313" key="5">
    <source>
        <dbReference type="EMBL" id="CAI5439429.1"/>
    </source>
</evidence>
<accession>A0A9P1I8A6</accession>
<feature type="region of interest" description="Disordered" evidence="4">
    <location>
        <begin position="110"/>
        <end position="163"/>
    </location>
</feature>
<dbReference type="InterPro" id="IPR032017">
    <property type="entry name" value="FAM76"/>
</dbReference>
<feature type="coiled-coil region" evidence="3">
    <location>
        <begin position="184"/>
        <end position="250"/>
    </location>
</feature>
<evidence type="ECO:0000256" key="2">
    <source>
        <dbReference type="ARBA" id="ARBA00023054"/>
    </source>
</evidence>
<feature type="compositionally biased region" description="Low complexity" evidence="4">
    <location>
        <begin position="131"/>
        <end position="140"/>
    </location>
</feature>
<evidence type="ECO:0000256" key="4">
    <source>
        <dbReference type="SAM" id="MobiDB-lite"/>
    </source>
</evidence>
<name>A0A9P1I8A6_9PELO</name>
<dbReference type="PANTHER" id="PTHR46176">
    <property type="entry name" value="LD21662P"/>
    <property type="match status" value="1"/>
</dbReference>
<organism evidence="5 6">
    <name type="scientific">Caenorhabditis angaria</name>
    <dbReference type="NCBI Taxonomy" id="860376"/>
    <lineage>
        <taxon>Eukaryota</taxon>
        <taxon>Metazoa</taxon>
        <taxon>Ecdysozoa</taxon>
        <taxon>Nematoda</taxon>
        <taxon>Chromadorea</taxon>
        <taxon>Rhabditida</taxon>
        <taxon>Rhabditina</taxon>
        <taxon>Rhabditomorpha</taxon>
        <taxon>Rhabditoidea</taxon>
        <taxon>Rhabditidae</taxon>
        <taxon>Peloderinae</taxon>
        <taxon>Caenorhabditis</taxon>
    </lineage>
</organism>
<dbReference type="Proteomes" id="UP001152747">
    <property type="component" value="Unassembled WGS sequence"/>
</dbReference>
<gene>
    <name evidence="5" type="ORF">CAMP_LOCUS2066</name>
</gene>
<evidence type="ECO:0008006" key="7">
    <source>
        <dbReference type="Google" id="ProtNLM"/>
    </source>
</evidence>
<evidence type="ECO:0000256" key="3">
    <source>
        <dbReference type="SAM" id="Coils"/>
    </source>
</evidence>
<dbReference type="Pfam" id="PF16046">
    <property type="entry name" value="FAM76"/>
    <property type="match status" value="1"/>
</dbReference>
<dbReference type="GO" id="GO:0016607">
    <property type="term" value="C:nuclear speck"/>
    <property type="evidence" value="ECO:0007669"/>
    <property type="project" value="TreeGrafter"/>
</dbReference>
<reference evidence="5" key="1">
    <citation type="submission" date="2022-11" db="EMBL/GenBank/DDBJ databases">
        <authorList>
            <person name="Kikuchi T."/>
        </authorList>
    </citation>
    <scope>NUCLEOTIDE SEQUENCE</scope>
    <source>
        <strain evidence="5">PS1010</strain>
    </source>
</reference>
<evidence type="ECO:0000256" key="1">
    <source>
        <dbReference type="ARBA" id="ARBA00009097"/>
    </source>
</evidence>